<protein>
    <submittedName>
        <fullName evidence="5">Insulinase family protein</fullName>
    </submittedName>
</protein>
<feature type="compositionally biased region" description="Basic and acidic residues" evidence="2">
    <location>
        <begin position="39"/>
        <end position="57"/>
    </location>
</feature>
<feature type="domain" description="Peptidase M16 C-terminal" evidence="4">
    <location>
        <begin position="241"/>
        <end position="418"/>
    </location>
</feature>
<organism evidence="5 6">
    <name type="scientific">Eiseniibacteriota bacterium</name>
    <dbReference type="NCBI Taxonomy" id="2212470"/>
    <lineage>
        <taxon>Bacteria</taxon>
        <taxon>Candidatus Eiseniibacteriota</taxon>
    </lineage>
</organism>
<comment type="caution">
    <text evidence="5">The sequence shown here is derived from an EMBL/GenBank/DDBJ whole genome shotgun (WGS) entry which is preliminary data.</text>
</comment>
<evidence type="ECO:0000259" key="3">
    <source>
        <dbReference type="Pfam" id="PF00675"/>
    </source>
</evidence>
<dbReference type="AlphaFoldDB" id="A0A538T7D4"/>
<dbReference type="GO" id="GO:0046872">
    <property type="term" value="F:metal ion binding"/>
    <property type="evidence" value="ECO:0007669"/>
    <property type="project" value="InterPro"/>
</dbReference>
<reference evidence="5 6" key="1">
    <citation type="journal article" date="2019" name="Nat. Microbiol.">
        <title>Mediterranean grassland soil C-N compound turnover is dependent on rainfall and depth, and is mediated by genomically divergent microorganisms.</title>
        <authorList>
            <person name="Diamond S."/>
            <person name="Andeer P.F."/>
            <person name="Li Z."/>
            <person name="Crits-Christoph A."/>
            <person name="Burstein D."/>
            <person name="Anantharaman K."/>
            <person name="Lane K.R."/>
            <person name="Thomas B.C."/>
            <person name="Pan C."/>
            <person name="Northen T.R."/>
            <person name="Banfield J.F."/>
        </authorList>
    </citation>
    <scope>NUCLEOTIDE SEQUENCE [LARGE SCALE GENOMIC DNA]</scope>
    <source>
        <strain evidence="5">WS_6</strain>
    </source>
</reference>
<gene>
    <name evidence="5" type="ORF">E6K76_04540</name>
</gene>
<feature type="region of interest" description="Disordered" evidence="2">
    <location>
        <begin position="34"/>
        <end position="57"/>
    </location>
</feature>
<evidence type="ECO:0000256" key="2">
    <source>
        <dbReference type="SAM" id="MobiDB-lite"/>
    </source>
</evidence>
<name>A0A538T7D4_UNCEI</name>
<feature type="region of interest" description="Disordered" evidence="2">
    <location>
        <begin position="483"/>
        <end position="515"/>
    </location>
</feature>
<evidence type="ECO:0000313" key="5">
    <source>
        <dbReference type="EMBL" id="TMQ59550.1"/>
    </source>
</evidence>
<dbReference type="EMBL" id="VBOW01000021">
    <property type="protein sequence ID" value="TMQ59550.1"/>
    <property type="molecule type" value="Genomic_DNA"/>
</dbReference>
<evidence type="ECO:0000256" key="1">
    <source>
        <dbReference type="ARBA" id="ARBA00007261"/>
    </source>
</evidence>
<dbReference type="SUPFAM" id="SSF63411">
    <property type="entry name" value="LuxS/MPP-like metallohydrolase"/>
    <property type="match status" value="4"/>
</dbReference>
<accession>A0A538T7D4</accession>
<dbReference type="Proteomes" id="UP000316852">
    <property type="component" value="Unassembled WGS sequence"/>
</dbReference>
<feature type="compositionally biased region" description="Low complexity" evidence="2">
    <location>
        <begin position="500"/>
        <end position="513"/>
    </location>
</feature>
<evidence type="ECO:0000313" key="6">
    <source>
        <dbReference type="Proteomes" id="UP000316852"/>
    </source>
</evidence>
<dbReference type="InterPro" id="IPR011249">
    <property type="entry name" value="Metalloenz_LuxS/M16"/>
</dbReference>
<dbReference type="InterPro" id="IPR007863">
    <property type="entry name" value="Peptidase_M16_C"/>
</dbReference>
<feature type="domain" description="Peptidase M16 C-terminal" evidence="4">
    <location>
        <begin position="692"/>
        <end position="865"/>
    </location>
</feature>
<dbReference type="Pfam" id="PF00675">
    <property type="entry name" value="Peptidase_M16"/>
    <property type="match status" value="2"/>
</dbReference>
<dbReference type="PANTHER" id="PTHR11851:SF49">
    <property type="entry name" value="MITOCHONDRIAL-PROCESSING PEPTIDASE SUBUNIT ALPHA"/>
    <property type="match status" value="1"/>
</dbReference>
<dbReference type="PANTHER" id="PTHR11851">
    <property type="entry name" value="METALLOPROTEASE"/>
    <property type="match status" value="1"/>
</dbReference>
<evidence type="ECO:0000259" key="4">
    <source>
        <dbReference type="Pfam" id="PF05193"/>
    </source>
</evidence>
<feature type="domain" description="Peptidase M16 N-terminal" evidence="3">
    <location>
        <begin position="541"/>
        <end position="668"/>
    </location>
</feature>
<dbReference type="Gene3D" id="3.30.830.10">
    <property type="entry name" value="Metalloenzyme, LuxS/M16 peptidase-like"/>
    <property type="match status" value="4"/>
</dbReference>
<comment type="similarity">
    <text evidence="1">Belongs to the peptidase M16 family.</text>
</comment>
<proteinExistence type="inferred from homology"/>
<dbReference type="InterPro" id="IPR011765">
    <property type="entry name" value="Pept_M16_N"/>
</dbReference>
<dbReference type="Pfam" id="PF05193">
    <property type="entry name" value="Peptidase_M16_C"/>
    <property type="match status" value="2"/>
</dbReference>
<dbReference type="InterPro" id="IPR050361">
    <property type="entry name" value="MPP/UQCRC_Complex"/>
</dbReference>
<feature type="domain" description="Peptidase M16 N-terminal" evidence="3">
    <location>
        <begin position="81"/>
        <end position="226"/>
    </location>
</feature>
<sequence>MPFRRSSRRRPFESAAPIAAVLLGVTLLVSAASRSAAQPRERQRRDPRGETAPRLPRNVERLDSLGGITQYRLKSNGMAILLARNDAAPVVTFEVVYHVGSRNEAPGNTGSAHLLEHLLFNKSTKNFGRALGHKTFQEVLFQAGCDYSSTNMSTWYDRMNGYSTLPSDKLELAMKIEADRLGRALILDAERQPEMTVVRNEYEIGENDPSQALYKAVIGAAITAHPYHWDTIGYRSDIEGVSTETLRQHYKDFFWPDNAEAVLVGDFDPLTALRMFDREFGSFPRSPKPIPSVITVEPPQEGERRVIVKRPGQVGLVEIGFMRPSSLHPDFIPLDVLATILGWGVNSRLYQALVEKGLATEVSASNYTLRDPFPILIDATVAHGVSHQKVEDATKAALYAVGSTGVTPVELARAKSQLEVSVIRGRDGTYELASSLGEAVASADWKWFVRYVETMKRVTPEDVQRVAATYLIPDHATVGWFVPSKADEKKPQKAAGTGGSTESSASSGTSATGPAHETFAQRTLHRVLGSGITLDVLANHAVPTVAVHGIVLAGRMHTPREKPALAQLTAMMLERGTKTHDKRAIAALLDGVGARLHVVSDMYGATIQGSSLSRDTRLLLSVLAEEMGSPAFPDSELKKAKAEMRTDVLRAFDDTRQRAFDRLTQVAFPAGHPYRAPSKDEMLASIDDARPTDLDAFHKDRYVGASTYLAIVGDVDPERVAALADSLLGELPRGSRPDLGVARADRGQPAREAVTLRGKANMDLMFGATSGLRRQDPDYEASLVANAALGQSSLSSRLGLRVRDTEGLTYSIYSRFTMTDYLDGVWLADVAVAPSNLGKAMKSTREVIESYCRDGITEEEVATQKSFFAGNYQVQLATNAGTAQALAVAEKFGYGPAYLDEFPDRVRRVSRDQVNAAIRAHLDPAKLNVIVAGDLDKLPE</sequence>